<keyword evidence="2" id="KW-1185">Reference proteome</keyword>
<dbReference type="AlphaFoldDB" id="A0A9K3EN35"/>
<organism evidence="1 2">
    <name type="scientific">Helianthus annuus</name>
    <name type="common">Common sunflower</name>
    <dbReference type="NCBI Taxonomy" id="4232"/>
    <lineage>
        <taxon>Eukaryota</taxon>
        <taxon>Viridiplantae</taxon>
        <taxon>Streptophyta</taxon>
        <taxon>Embryophyta</taxon>
        <taxon>Tracheophyta</taxon>
        <taxon>Spermatophyta</taxon>
        <taxon>Magnoliopsida</taxon>
        <taxon>eudicotyledons</taxon>
        <taxon>Gunneridae</taxon>
        <taxon>Pentapetalae</taxon>
        <taxon>asterids</taxon>
        <taxon>campanulids</taxon>
        <taxon>Asterales</taxon>
        <taxon>Asteraceae</taxon>
        <taxon>Asteroideae</taxon>
        <taxon>Heliantheae alliance</taxon>
        <taxon>Heliantheae</taxon>
        <taxon>Helianthus</taxon>
    </lineage>
</organism>
<evidence type="ECO:0000313" key="1">
    <source>
        <dbReference type="EMBL" id="KAF5775994.1"/>
    </source>
</evidence>
<accession>A0A9K3EN35</accession>
<protein>
    <submittedName>
        <fullName evidence="1">Uncharacterized protein</fullName>
    </submittedName>
</protein>
<reference evidence="1" key="2">
    <citation type="submission" date="2020-06" db="EMBL/GenBank/DDBJ databases">
        <title>Helianthus annuus Genome sequencing and assembly Release 2.</title>
        <authorList>
            <person name="Gouzy J."/>
            <person name="Langlade N."/>
            <person name="Munos S."/>
        </authorList>
    </citation>
    <scope>NUCLEOTIDE SEQUENCE</scope>
    <source>
        <tissue evidence="1">Leaves</tissue>
    </source>
</reference>
<dbReference type="Gramene" id="mRNA:HanXRQr2_Chr13g0618271">
    <property type="protein sequence ID" value="CDS:HanXRQr2_Chr13g0618271.1"/>
    <property type="gene ID" value="HanXRQr2_Chr13g0618271"/>
</dbReference>
<dbReference type="EMBL" id="MNCJ02000328">
    <property type="protein sequence ID" value="KAF5775994.1"/>
    <property type="molecule type" value="Genomic_DNA"/>
</dbReference>
<gene>
    <name evidence="1" type="ORF">HanXRQr2_Chr13g0618271</name>
</gene>
<sequence>MLETVEPLFNRFFGYFFLRSISKQILDMGECALQFIELRINFLRASKFLEGFIS</sequence>
<proteinExistence type="predicted"/>
<comment type="caution">
    <text evidence="1">The sequence shown here is derived from an EMBL/GenBank/DDBJ whole genome shotgun (WGS) entry which is preliminary data.</text>
</comment>
<evidence type="ECO:0000313" key="2">
    <source>
        <dbReference type="Proteomes" id="UP000215914"/>
    </source>
</evidence>
<name>A0A9K3EN35_HELAN</name>
<dbReference type="Proteomes" id="UP000215914">
    <property type="component" value="Unassembled WGS sequence"/>
</dbReference>
<reference evidence="1" key="1">
    <citation type="journal article" date="2017" name="Nature">
        <title>The sunflower genome provides insights into oil metabolism, flowering and Asterid evolution.</title>
        <authorList>
            <person name="Badouin H."/>
            <person name="Gouzy J."/>
            <person name="Grassa C.J."/>
            <person name="Murat F."/>
            <person name="Staton S.E."/>
            <person name="Cottret L."/>
            <person name="Lelandais-Briere C."/>
            <person name="Owens G.L."/>
            <person name="Carrere S."/>
            <person name="Mayjonade B."/>
            <person name="Legrand L."/>
            <person name="Gill N."/>
            <person name="Kane N.C."/>
            <person name="Bowers J.E."/>
            <person name="Hubner S."/>
            <person name="Bellec A."/>
            <person name="Berard A."/>
            <person name="Berges H."/>
            <person name="Blanchet N."/>
            <person name="Boniface M.C."/>
            <person name="Brunel D."/>
            <person name="Catrice O."/>
            <person name="Chaidir N."/>
            <person name="Claudel C."/>
            <person name="Donnadieu C."/>
            <person name="Faraut T."/>
            <person name="Fievet G."/>
            <person name="Helmstetter N."/>
            <person name="King M."/>
            <person name="Knapp S.J."/>
            <person name="Lai Z."/>
            <person name="Le Paslier M.C."/>
            <person name="Lippi Y."/>
            <person name="Lorenzon L."/>
            <person name="Mandel J.R."/>
            <person name="Marage G."/>
            <person name="Marchand G."/>
            <person name="Marquand E."/>
            <person name="Bret-Mestries E."/>
            <person name="Morien E."/>
            <person name="Nambeesan S."/>
            <person name="Nguyen T."/>
            <person name="Pegot-Espagnet P."/>
            <person name="Pouilly N."/>
            <person name="Raftis F."/>
            <person name="Sallet E."/>
            <person name="Schiex T."/>
            <person name="Thomas J."/>
            <person name="Vandecasteele C."/>
            <person name="Vares D."/>
            <person name="Vear F."/>
            <person name="Vautrin S."/>
            <person name="Crespi M."/>
            <person name="Mangin B."/>
            <person name="Burke J.M."/>
            <person name="Salse J."/>
            <person name="Munos S."/>
            <person name="Vincourt P."/>
            <person name="Rieseberg L.H."/>
            <person name="Langlade N.B."/>
        </authorList>
    </citation>
    <scope>NUCLEOTIDE SEQUENCE</scope>
    <source>
        <tissue evidence="1">Leaves</tissue>
    </source>
</reference>